<dbReference type="InterPro" id="IPR011663">
    <property type="entry name" value="UTRA"/>
</dbReference>
<dbReference type="GO" id="GO:0045892">
    <property type="term" value="P:negative regulation of DNA-templated transcription"/>
    <property type="evidence" value="ECO:0007669"/>
    <property type="project" value="TreeGrafter"/>
</dbReference>
<dbReference type="SUPFAM" id="SSF46785">
    <property type="entry name" value="Winged helix' DNA-binding domain"/>
    <property type="match status" value="1"/>
</dbReference>
<dbReference type="SUPFAM" id="SSF64288">
    <property type="entry name" value="Chorismate lyase-like"/>
    <property type="match status" value="1"/>
</dbReference>
<keyword evidence="2" id="KW-0238">DNA-binding</keyword>
<evidence type="ECO:0000256" key="3">
    <source>
        <dbReference type="ARBA" id="ARBA00023163"/>
    </source>
</evidence>
<dbReference type="GO" id="GO:0003700">
    <property type="term" value="F:DNA-binding transcription factor activity"/>
    <property type="evidence" value="ECO:0007669"/>
    <property type="project" value="InterPro"/>
</dbReference>
<feature type="domain" description="HTH gntR-type" evidence="5">
    <location>
        <begin position="8"/>
        <end position="74"/>
    </location>
</feature>
<dbReference type="PANTHER" id="PTHR44846">
    <property type="entry name" value="MANNOSYL-D-GLYCERATE TRANSPORT/METABOLISM SYSTEM REPRESSOR MNGR-RELATED"/>
    <property type="match status" value="1"/>
</dbReference>
<reference evidence="6 7" key="1">
    <citation type="journal article" date="2019" name="Emerg. Microbes Infect.">
        <title>Comprehensive subspecies identification of 175 nontuberculous mycobacteria species based on 7547 genomic profiles.</title>
        <authorList>
            <person name="Matsumoto Y."/>
            <person name="Kinjo T."/>
            <person name="Motooka D."/>
            <person name="Nabeya D."/>
            <person name="Jung N."/>
            <person name="Uechi K."/>
            <person name="Horii T."/>
            <person name="Iida T."/>
            <person name="Fujita J."/>
            <person name="Nakamura S."/>
        </authorList>
    </citation>
    <scope>NUCLEOTIDE SEQUENCE [LARGE SCALE GENOMIC DNA]</scope>
    <source>
        <strain evidence="6 7">JCM 13392</strain>
    </source>
</reference>
<feature type="region of interest" description="Disordered" evidence="4">
    <location>
        <begin position="242"/>
        <end position="264"/>
    </location>
</feature>
<dbReference type="InterPro" id="IPR036388">
    <property type="entry name" value="WH-like_DNA-bd_sf"/>
</dbReference>
<dbReference type="InterPro" id="IPR036390">
    <property type="entry name" value="WH_DNA-bd_sf"/>
</dbReference>
<keyword evidence="3" id="KW-0804">Transcription</keyword>
<evidence type="ECO:0000256" key="1">
    <source>
        <dbReference type="ARBA" id="ARBA00023015"/>
    </source>
</evidence>
<evidence type="ECO:0000256" key="4">
    <source>
        <dbReference type="SAM" id="MobiDB-lite"/>
    </source>
</evidence>
<gene>
    <name evidence="6" type="primary">phnF</name>
    <name evidence="6" type="ORF">MMUR_48330</name>
</gene>
<evidence type="ECO:0000256" key="2">
    <source>
        <dbReference type="ARBA" id="ARBA00023125"/>
    </source>
</evidence>
<dbReference type="PANTHER" id="PTHR44846:SF1">
    <property type="entry name" value="MANNOSYL-D-GLYCERATE TRANSPORT_METABOLISM SYSTEM REPRESSOR MNGR-RELATED"/>
    <property type="match status" value="1"/>
</dbReference>
<dbReference type="Pfam" id="PF07702">
    <property type="entry name" value="UTRA"/>
    <property type="match status" value="1"/>
</dbReference>
<dbReference type="PRINTS" id="PR00035">
    <property type="entry name" value="HTHGNTR"/>
</dbReference>
<dbReference type="Gene3D" id="3.40.1410.10">
    <property type="entry name" value="Chorismate lyase-like"/>
    <property type="match status" value="1"/>
</dbReference>
<sequence>MSVSEEPRVLKHQLVRRQLDQLLDGLEPGDAFPAERVLAEQYDVARETLRQALRELLVAGRIERRGRSTVVAKPKVTLPLAMGSYTEAARAGGLPTSRILVGWTELTADEVLAVQLDIDLGAPILQLERVFTTDGARVGLETTKLPADRYPGLRDEFDYRTSLYAELSRRGIVFERTVDTIETTLPDAREAALLTVDARTPMYLLNRVSYDPDGVPIEQRRSLYRGDRMKFTTILDRAQDGTGRLESVPSTSVRRGDVGAVQPA</sequence>
<protein>
    <submittedName>
        <fullName evidence="6">HTH-type transcriptional repressor PhnF</fullName>
    </submittedName>
</protein>
<dbReference type="GO" id="GO:0003677">
    <property type="term" value="F:DNA binding"/>
    <property type="evidence" value="ECO:0007669"/>
    <property type="project" value="UniProtKB-KW"/>
</dbReference>
<dbReference type="InterPro" id="IPR000524">
    <property type="entry name" value="Tscrpt_reg_HTH_GntR"/>
</dbReference>
<evidence type="ECO:0000259" key="5">
    <source>
        <dbReference type="PROSITE" id="PS50949"/>
    </source>
</evidence>
<dbReference type="Gene3D" id="1.10.10.10">
    <property type="entry name" value="Winged helix-like DNA-binding domain superfamily/Winged helix DNA-binding domain"/>
    <property type="match status" value="1"/>
</dbReference>
<comment type="caution">
    <text evidence="6">The sequence shown here is derived from an EMBL/GenBank/DDBJ whole genome shotgun (WGS) entry which is preliminary data.</text>
</comment>
<dbReference type="RefSeq" id="WP_281356864.1">
    <property type="nucleotide sequence ID" value="NZ_BAAAMC010000019.1"/>
</dbReference>
<dbReference type="Pfam" id="PF00392">
    <property type="entry name" value="GntR"/>
    <property type="match status" value="1"/>
</dbReference>
<keyword evidence="1" id="KW-0805">Transcription regulation</keyword>
<dbReference type="EMBL" id="BLKT01000003">
    <property type="protein sequence ID" value="GFG60697.1"/>
    <property type="molecule type" value="Genomic_DNA"/>
</dbReference>
<organism evidence="6 7">
    <name type="scientific">Mycolicibacterium murale</name>
    <dbReference type="NCBI Taxonomy" id="182220"/>
    <lineage>
        <taxon>Bacteria</taxon>
        <taxon>Bacillati</taxon>
        <taxon>Actinomycetota</taxon>
        <taxon>Actinomycetes</taxon>
        <taxon>Mycobacteriales</taxon>
        <taxon>Mycobacteriaceae</taxon>
        <taxon>Mycolicibacterium</taxon>
    </lineage>
</organism>
<dbReference type="PROSITE" id="PS50949">
    <property type="entry name" value="HTH_GNTR"/>
    <property type="match status" value="1"/>
</dbReference>
<dbReference type="InterPro" id="IPR028978">
    <property type="entry name" value="Chorismate_lyase_/UTRA_dom_sf"/>
</dbReference>
<dbReference type="SMART" id="SM00345">
    <property type="entry name" value="HTH_GNTR"/>
    <property type="match status" value="1"/>
</dbReference>
<proteinExistence type="predicted"/>
<accession>A0A7I9WU31</accession>
<dbReference type="SMART" id="SM00866">
    <property type="entry name" value="UTRA"/>
    <property type="match status" value="1"/>
</dbReference>
<dbReference type="Proteomes" id="UP000465241">
    <property type="component" value="Unassembled WGS sequence"/>
</dbReference>
<name>A0A7I9WU31_9MYCO</name>
<dbReference type="AlphaFoldDB" id="A0A7I9WU31"/>
<dbReference type="InterPro" id="IPR050679">
    <property type="entry name" value="Bact_HTH_transcr_reg"/>
</dbReference>
<evidence type="ECO:0000313" key="7">
    <source>
        <dbReference type="Proteomes" id="UP000465241"/>
    </source>
</evidence>
<keyword evidence="7" id="KW-1185">Reference proteome</keyword>
<evidence type="ECO:0000313" key="6">
    <source>
        <dbReference type="EMBL" id="GFG60697.1"/>
    </source>
</evidence>